<proteinExistence type="inferred from homology"/>
<name>A0A6J0C6V1_NEOLC</name>
<evidence type="ECO:0000256" key="1">
    <source>
        <dbReference type="ARBA" id="ARBA00004173"/>
    </source>
</evidence>
<dbReference type="PANTHER" id="PTHR12899">
    <property type="entry name" value="39S RIBOSOMAL PROTEIN L18, MITOCHONDRIAL"/>
    <property type="match status" value="1"/>
</dbReference>
<evidence type="ECO:0000313" key="9">
    <source>
        <dbReference type="Proteomes" id="UP000829291"/>
    </source>
</evidence>
<dbReference type="CDD" id="cd00432">
    <property type="entry name" value="Ribosomal_L18_L5e"/>
    <property type="match status" value="1"/>
</dbReference>
<dbReference type="GeneID" id="107226097"/>
<dbReference type="GO" id="GO:0003735">
    <property type="term" value="F:structural constituent of ribosome"/>
    <property type="evidence" value="ECO:0007669"/>
    <property type="project" value="InterPro"/>
</dbReference>
<dbReference type="Proteomes" id="UP000829291">
    <property type="component" value="Chromosome 3"/>
</dbReference>
<accession>A0A6J0C6V1</accession>
<feature type="region of interest" description="Disordered" evidence="8">
    <location>
        <begin position="157"/>
        <end position="183"/>
    </location>
</feature>
<feature type="compositionally biased region" description="Basic and acidic residues" evidence="8">
    <location>
        <begin position="170"/>
        <end position="183"/>
    </location>
</feature>
<protein>
    <recommendedName>
        <fullName evidence="6">Large ribosomal subunit protein uL18m</fullName>
    </recommendedName>
    <alternativeName>
        <fullName evidence="7">39S ribosomal protein L18, mitochondrial</fullName>
    </alternativeName>
</protein>
<evidence type="ECO:0000256" key="3">
    <source>
        <dbReference type="ARBA" id="ARBA00022980"/>
    </source>
</evidence>
<dbReference type="InterPro" id="IPR036967">
    <property type="entry name" value="Ribosomal_uS11_sf"/>
</dbReference>
<dbReference type="RefSeq" id="XP_015522267.1">
    <property type="nucleotide sequence ID" value="XM_015666781.2"/>
</dbReference>
<evidence type="ECO:0000256" key="2">
    <source>
        <dbReference type="ARBA" id="ARBA00007116"/>
    </source>
</evidence>
<dbReference type="GO" id="GO:0006412">
    <property type="term" value="P:translation"/>
    <property type="evidence" value="ECO:0007669"/>
    <property type="project" value="InterPro"/>
</dbReference>
<dbReference type="InterPro" id="IPR005484">
    <property type="entry name" value="Ribosomal_uL18_bac/plant/anim"/>
</dbReference>
<evidence type="ECO:0000256" key="5">
    <source>
        <dbReference type="ARBA" id="ARBA00023274"/>
    </source>
</evidence>
<keyword evidence="9" id="KW-1185">Reference proteome</keyword>
<gene>
    <name evidence="10" type="primary">LOC107226097</name>
</gene>
<dbReference type="GO" id="GO:0005743">
    <property type="term" value="C:mitochondrial inner membrane"/>
    <property type="evidence" value="ECO:0007669"/>
    <property type="project" value="UniProtKB-ARBA"/>
</dbReference>
<dbReference type="OrthoDB" id="1932324at2759"/>
<dbReference type="SUPFAM" id="SSF53137">
    <property type="entry name" value="Translational machinery components"/>
    <property type="match status" value="1"/>
</dbReference>
<dbReference type="GO" id="GO:0008097">
    <property type="term" value="F:5S rRNA binding"/>
    <property type="evidence" value="ECO:0007669"/>
    <property type="project" value="TreeGrafter"/>
</dbReference>
<reference evidence="10" key="1">
    <citation type="submission" date="2025-08" db="UniProtKB">
        <authorList>
            <consortium name="RefSeq"/>
        </authorList>
    </citation>
    <scope>IDENTIFICATION</scope>
    <source>
        <tissue evidence="10">Thorax and Abdomen</tissue>
    </source>
</reference>
<dbReference type="AlphaFoldDB" id="A0A6J0C6V1"/>
<dbReference type="InterPro" id="IPR057268">
    <property type="entry name" value="Ribosomal_L18"/>
</dbReference>
<dbReference type="FunCoup" id="A0A6J0C6V1">
    <property type="interactions" value="1473"/>
</dbReference>
<dbReference type="PANTHER" id="PTHR12899:SF3">
    <property type="entry name" value="LARGE RIBOSOMAL SUBUNIT PROTEIN UL18M"/>
    <property type="match status" value="1"/>
</dbReference>
<dbReference type="InParanoid" id="A0A6J0C6V1"/>
<keyword evidence="5" id="KW-0687">Ribonucleoprotein</keyword>
<evidence type="ECO:0000313" key="10">
    <source>
        <dbReference type="RefSeq" id="XP_015522267.1"/>
    </source>
</evidence>
<dbReference type="GO" id="GO:0005840">
    <property type="term" value="C:ribosome"/>
    <property type="evidence" value="ECO:0007669"/>
    <property type="project" value="UniProtKB-KW"/>
</dbReference>
<dbReference type="Gene3D" id="3.30.420.80">
    <property type="entry name" value="Ribosomal protein S11"/>
    <property type="match status" value="1"/>
</dbReference>
<dbReference type="KEGG" id="nlo:107226097"/>
<dbReference type="FunFam" id="3.30.420.80:FF:000005">
    <property type="entry name" value="39S ribosomal protein L18, mitochondrial"/>
    <property type="match status" value="1"/>
</dbReference>
<dbReference type="CTD" id="29074"/>
<comment type="subcellular location">
    <subcellularLocation>
        <location evidence="1">Mitochondrion</location>
    </subcellularLocation>
</comment>
<comment type="similarity">
    <text evidence="2">Belongs to the universal ribosomal protein uL18 family.</text>
</comment>
<keyword evidence="4" id="KW-0496">Mitochondrion</keyword>
<evidence type="ECO:0000256" key="4">
    <source>
        <dbReference type="ARBA" id="ARBA00023128"/>
    </source>
</evidence>
<sequence>MNGITKTLGFVKSSLRASSRTIHGNAELIENCNAVKNRNPRNLELLRIARKPSGYHLDRQVREYWHTLKVTKAPRHVAAEIYHFENGPVITVSTKDWAIKKQLYRLSDTAAYINLGRVLAQRCLESGISMVSCHIEVTKGGKMEAFIKELENGGIELKEPTRYKKPNPWDQHRPEKPWDPTIE</sequence>
<evidence type="ECO:0000256" key="7">
    <source>
        <dbReference type="ARBA" id="ARBA00082661"/>
    </source>
</evidence>
<evidence type="ECO:0000256" key="8">
    <source>
        <dbReference type="SAM" id="MobiDB-lite"/>
    </source>
</evidence>
<evidence type="ECO:0000256" key="6">
    <source>
        <dbReference type="ARBA" id="ARBA00069051"/>
    </source>
</evidence>
<dbReference type="GO" id="GO:1990904">
    <property type="term" value="C:ribonucleoprotein complex"/>
    <property type="evidence" value="ECO:0007669"/>
    <property type="project" value="UniProtKB-KW"/>
</dbReference>
<organism evidence="10">
    <name type="scientific">Neodiprion lecontei</name>
    <name type="common">Redheaded pine sawfly</name>
    <dbReference type="NCBI Taxonomy" id="441921"/>
    <lineage>
        <taxon>Eukaryota</taxon>
        <taxon>Metazoa</taxon>
        <taxon>Ecdysozoa</taxon>
        <taxon>Arthropoda</taxon>
        <taxon>Hexapoda</taxon>
        <taxon>Insecta</taxon>
        <taxon>Pterygota</taxon>
        <taxon>Neoptera</taxon>
        <taxon>Endopterygota</taxon>
        <taxon>Hymenoptera</taxon>
        <taxon>Tenthredinoidea</taxon>
        <taxon>Diprionidae</taxon>
        <taxon>Diprioninae</taxon>
        <taxon>Neodiprion</taxon>
    </lineage>
</organism>
<keyword evidence="3 10" id="KW-0689">Ribosomal protein</keyword>